<dbReference type="InterPro" id="IPR027417">
    <property type="entry name" value="P-loop_NTPase"/>
</dbReference>
<comment type="caution">
    <text evidence="2">The sequence shown here is derived from an EMBL/GenBank/DDBJ whole genome shotgun (WGS) entry which is preliminary data.</text>
</comment>
<accession>A0ABQ4Q4J0</accession>
<reference evidence="2 3" key="1">
    <citation type="journal article" date="2022" name="Int. J. Syst. Evol. Microbiol.">
        <title>Noviherbaspirillum aridicola sp. nov., isolated from an arid soil in Pakistan.</title>
        <authorList>
            <person name="Khan I.U."/>
            <person name="Saqib M."/>
            <person name="Amin A."/>
            <person name="Hussain F."/>
            <person name="Li L."/>
            <person name="Liu Y.H."/>
            <person name="Fang B.Z."/>
            <person name="Ahmed I."/>
            <person name="Li W.J."/>
        </authorList>
    </citation>
    <scope>NUCLEOTIDE SEQUENCE [LARGE SCALE GENOMIC DNA]</scope>
    <source>
        <strain evidence="2 3">NCCP-691</strain>
    </source>
</reference>
<evidence type="ECO:0000313" key="2">
    <source>
        <dbReference type="EMBL" id="GIZ51922.1"/>
    </source>
</evidence>
<proteinExistence type="predicted"/>
<keyword evidence="3" id="KW-1185">Reference proteome</keyword>
<evidence type="ECO:0008006" key="4">
    <source>
        <dbReference type="Google" id="ProtNLM"/>
    </source>
</evidence>
<dbReference type="EMBL" id="BPMK01000007">
    <property type="protein sequence ID" value="GIZ51922.1"/>
    <property type="molecule type" value="Genomic_DNA"/>
</dbReference>
<sequence length="473" mass="51597">MHMAEPDLVLRGTATDRISHSPSGLTLPSPHGLPLQQEAPSPAFLAGPQFSPETHSGENPLIGYVPPVLPETELRARLRNRAVPQFENTDCLTPEQKVAALACLPMTYRANTEGARFAQRVIAQVRASLALRNPENPRYARFYYGQADVMHGGRLKPMPDYLGGLSGPGVILAGPSGSGKSALLHRLRFLVGLQPVRLHGKGIAPAEFIFLPMLTLRWPDCGTLAGLLANFRDALIAELGSSQTSEAVFANMTGRRGSSVAIATCIFLNLGLLVVDGMCLRSLRGEFREILDFLSTLKRHSGIPTILSCTYPALQVITRGGSTLANFGSGGHESWDLEPPGTSWEACCKSFWGLGLHDPSIPIPEYLPDLMWCVSRGNMRILTEAFNALHHANVYDPRLPITGTRSTVTDILDVRLRRFKEPLSVLASFQESLVVPRKEDLYAHGDYLPFEAFSDTPGAELARMFTARLPRGA</sequence>
<feature type="region of interest" description="Disordered" evidence="1">
    <location>
        <begin position="1"/>
        <end position="59"/>
    </location>
</feature>
<evidence type="ECO:0000313" key="3">
    <source>
        <dbReference type="Proteomes" id="UP000887222"/>
    </source>
</evidence>
<dbReference type="Proteomes" id="UP000887222">
    <property type="component" value="Unassembled WGS sequence"/>
</dbReference>
<dbReference type="SUPFAM" id="SSF52540">
    <property type="entry name" value="P-loop containing nucleoside triphosphate hydrolases"/>
    <property type="match status" value="1"/>
</dbReference>
<name>A0ABQ4Q4J0_9BURK</name>
<evidence type="ECO:0000256" key="1">
    <source>
        <dbReference type="SAM" id="MobiDB-lite"/>
    </source>
</evidence>
<protein>
    <recommendedName>
        <fullName evidence="4">AAA domain-containing protein</fullName>
    </recommendedName>
</protein>
<organism evidence="2 3">
    <name type="scientific">Noviherbaspirillum aridicola</name>
    <dbReference type="NCBI Taxonomy" id="2849687"/>
    <lineage>
        <taxon>Bacteria</taxon>
        <taxon>Pseudomonadati</taxon>
        <taxon>Pseudomonadota</taxon>
        <taxon>Betaproteobacteria</taxon>
        <taxon>Burkholderiales</taxon>
        <taxon>Oxalobacteraceae</taxon>
        <taxon>Noviherbaspirillum</taxon>
    </lineage>
</organism>
<gene>
    <name evidence="2" type="ORF">NCCP691_19360</name>
</gene>